<name>A0A941GG96_NIACI</name>
<reference evidence="1" key="1">
    <citation type="submission" date="2021-04" db="EMBL/GenBank/DDBJ databases">
        <title>Genomic analysis of electroactive and textile dye degrading Bacillus circulans strain: DC10 isolated from constructed wetland-microbial fuel cells treating textile dye wastewaters.</title>
        <authorList>
            <person name="Patel D.U."/>
            <person name="Desai C.R."/>
        </authorList>
    </citation>
    <scope>NUCLEOTIDE SEQUENCE</scope>
    <source>
        <strain evidence="1">DC10</strain>
    </source>
</reference>
<dbReference type="RefSeq" id="WP_212121561.1">
    <property type="nucleotide sequence ID" value="NZ_JAGTPX020000034.1"/>
</dbReference>
<protein>
    <recommendedName>
        <fullName evidence="2">Oxidoreductase</fullName>
    </recommendedName>
</protein>
<dbReference type="AlphaFoldDB" id="A0A941GG96"/>
<sequence>MRDYKMINNPERSKWLENLQQTVGLRSNDIAAAVAYTISTPETVTVSEILIHPTKQKD</sequence>
<comment type="caution">
    <text evidence="1">The sequence shown here is derived from an EMBL/GenBank/DDBJ whole genome shotgun (WGS) entry which is preliminary data.</text>
</comment>
<organism evidence="1">
    <name type="scientific">Niallia circulans</name>
    <name type="common">Bacillus circulans</name>
    <dbReference type="NCBI Taxonomy" id="1397"/>
    <lineage>
        <taxon>Bacteria</taxon>
        <taxon>Bacillati</taxon>
        <taxon>Bacillota</taxon>
        <taxon>Bacilli</taxon>
        <taxon>Bacillales</taxon>
        <taxon>Bacillaceae</taxon>
        <taxon>Niallia</taxon>
    </lineage>
</organism>
<evidence type="ECO:0008006" key="2">
    <source>
        <dbReference type="Google" id="ProtNLM"/>
    </source>
</evidence>
<accession>A0A941GG96</accession>
<dbReference type="EMBL" id="JAGTPX010000036">
    <property type="protein sequence ID" value="MBR8672261.1"/>
    <property type="molecule type" value="Genomic_DNA"/>
</dbReference>
<evidence type="ECO:0000313" key="1">
    <source>
        <dbReference type="EMBL" id="MBR8672261.1"/>
    </source>
</evidence>
<proteinExistence type="predicted"/>
<gene>
    <name evidence="1" type="ORF">KD144_22230</name>
</gene>